<name>A0A381X2I8_9ZZZZ</name>
<organism evidence="2">
    <name type="scientific">marine metagenome</name>
    <dbReference type="NCBI Taxonomy" id="408172"/>
    <lineage>
        <taxon>unclassified sequences</taxon>
        <taxon>metagenomes</taxon>
        <taxon>ecological metagenomes</taxon>
    </lineage>
</organism>
<accession>A0A381X2I8</accession>
<dbReference type="AlphaFoldDB" id="A0A381X2I8"/>
<evidence type="ECO:0000313" key="2">
    <source>
        <dbReference type="EMBL" id="SVA58890.1"/>
    </source>
</evidence>
<dbReference type="EMBL" id="UINC01013666">
    <property type="protein sequence ID" value="SVA58890.1"/>
    <property type="molecule type" value="Genomic_DNA"/>
</dbReference>
<feature type="compositionally biased region" description="Low complexity" evidence="1">
    <location>
        <begin position="156"/>
        <end position="224"/>
    </location>
</feature>
<sequence>MVFDTAVTPKKAGFIFRMILVLGLFVLLHGELFAVQDLKTQSNPYLAISNRNAFDLTDAPPPPKKTPPPEPPKNLDLKFTGIYRLKGVEKACLALIDSSAKPPETKYLQIPVGDKQGAIEITAIDAKAGTVKLIKNGSPLELSLKNDEHTYKTAVAKAPSKSSKSRSSSTKTSSRSSSSSRPTSGRSSGATSSRPGSSPSRTSSSRSGSGSSLSGSRTTRAVPTRARRTYPTPPPMKGGDPLVQSLEMMQQKDFAESKGVPMPPLPFKQQLEDAPPAETIRNDRPPGFPPGAPLLPVPPGG</sequence>
<gene>
    <name evidence="2" type="ORF">METZ01_LOCUS111744</name>
</gene>
<feature type="region of interest" description="Disordered" evidence="1">
    <location>
        <begin position="153"/>
        <end position="301"/>
    </location>
</feature>
<proteinExistence type="predicted"/>
<protein>
    <submittedName>
        <fullName evidence="2">Uncharacterized protein</fullName>
    </submittedName>
</protein>
<reference evidence="2" key="1">
    <citation type="submission" date="2018-05" db="EMBL/GenBank/DDBJ databases">
        <authorList>
            <person name="Lanie J.A."/>
            <person name="Ng W.-L."/>
            <person name="Kazmierczak K.M."/>
            <person name="Andrzejewski T.M."/>
            <person name="Davidsen T.M."/>
            <person name="Wayne K.J."/>
            <person name="Tettelin H."/>
            <person name="Glass J.I."/>
            <person name="Rusch D."/>
            <person name="Podicherti R."/>
            <person name="Tsui H.-C.T."/>
            <person name="Winkler M.E."/>
        </authorList>
    </citation>
    <scope>NUCLEOTIDE SEQUENCE</scope>
</reference>
<feature type="compositionally biased region" description="Pro residues" evidence="1">
    <location>
        <begin position="286"/>
        <end position="301"/>
    </location>
</feature>
<evidence type="ECO:0000256" key="1">
    <source>
        <dbReference type="SAM" id="MobiDB-lite"/>
    </source>
</evidence>